<dbReference type="EMBL" id="JARJCW010000107">
    <property type="protein sequence ID" value="KAJ7193538.1"/>
    <property type="molecule type" value="Genomic_DNA"/>
</dbReference>
<feature type="compositionally biased region" description="Polar residues" evidence="1">
    <location>
        <begin position="271"/>
        <end position="285"/>
    </location>
</feature>
<accession>A0AAD6Y6H0</accession>
<keyword evidence="3" id="KW-1185">Reference proteome</keyword>
<feature type="region of interest" description="Disordered" evidence="1">
    <location>
        <begin position="149"/>
        <end position="169"/>
    </location>
</feature>
<comment type="caution">
    <text evidence="2">The sequence shown here is derived from an EMBL/GenBank/DDBJ whole genome shotgun (WGS) entry which is preliminary data.</text>
</comment>
<evidence type="ECO:0000313" key="3">
    <source>
        <dbReference type="Proteomes" id="UP001219525"/>
    </source>
</evidence>
<evidence type="ECO:0000313" key="2">
    <source>
        <dbReference type="EMBL" id="KAJ7193538.1"/>
    </source>
</evidence>
<evidence type="ECO:0000256" key="1">
    <source>
        <dbReference type="SAM" id="MobiDB-lite"/>
    </source>
</evidence>
<sequence>MSSSSYFSISGFAILDSPRKVTSSGKTIVFDAQFYLGGSKGRESIQASLRYFNAADDQFPDVGVYSVYATVAQVDPAVQVFSETPDDFSLVGDITKLTHHGSPDDVHFDFAEHPMVHLSGPATNVKVDEATFVIEGEQYTSAHQELQKNANANKDKQKEGSQKDACPKPSFQALCSIPDSQRWSSGKKPLPWNKRFGFIMGTPFDVTSELNGNTKQVKESLHIKVEHITFLGTHVPTADSSSPAAGTATPVKRQSKWNFGDRTGSAKRSKSTGIASSDDISAGPSSPSPFR</sequence>
<feature type="compositionally biased region" description="Basic and acidic residues" evidence="1">
    <location>
        <begin position="153"/>
        <end position="166"/>
    </location>
</feature>
<feature type="region of interest" description="Disordered" evidence="1">
    <location>
        <begin position="234"/>
        <end position="291"/>
    </location>
</feature>
<dbReference type="AlphaFoldDB" id="A0AAD6Y6H0"/>
<reference evidence="2" key="1">
    <citation type="submission" date="2023-03" db="EMBL/GenBank/DDBJ databases">
        <title>Massive genome expansion in bonnet fungi (Mycena s.s.) driven by repeated elements and novel gene families across ecological guilds.</title>
        <authorList>
            <consortium name="Lawrence Berkeley National Laboratory"/>
            <person name="Harder C.B."/>
            <person name="Miyauchi S."/>
            <person name="Viragh M."/>
            <person name="Kuo A."/>
            <person name="Thoen E."/>
            <person name="Andreopoulos B."/>
            <person name="Lu D."/>
            <person name="Skrede I."/>
            <person name="Drula E."/>
            <person name="Henrissat B."/>
            <person name="Morin E."/>
            <person name="Kohler A."/>
            <person name="Barry K."/>
            <person name="LaButti K."/>
            <person name="Morin E."/>
            <person name="Salamov A."/>
            <person name="Lipzen A."/>
            <person name="Mereny Z."/>
            <person name="Hegedus B."/>
            <person name="Baldrian P."/>
            <person name="Stursova M."/>
            <person name="Weitz H."/>
            <person name="Taylor A."/>
            <person name="Grigoriev I.V."/>
            <person name="Nagy L.G."/>
            <person name="Martin F."/>
            <person name="Kauserud H."/>
        </authorList>
    </citation>
    <scope>NUCLEOTIDE SEQUENCE</scope>
    <source>
        <strain evidence="2">9144</strain>
    </source>
</reference>
<organism evidence="2 3">
    <name type="scientific">Mycena pura</name>
    <dbReference type="NCBI Taxonomy" id="153505"/>
    <lineage>
        <taxon>Eukaryota</taxon>
        <taxon>Fungi</taxon>
        <taxon>Dikarya</taxon>
        <taxon>Basidiomycota</taxon>
        <taxon>Agaricomycotina</taxon>
        <taxon>Agaricomycetes</taxon>
        <taxon>Agaricomycetidae</taxon>
        <taxon>Agaricales</taxon>
        <taxon>Marasmiineae</taxon>
        <taxon>Mycenaceae</taxon>
        <taxon>Mycena</taxon>
    </lineage>
</organism>
<proteinExistence type="predicted"/>
<protein>
    <submittedName>
        <fullName evidence="2">Uncharacterized protein</fullName>
    </submittedName>
</protein>
<name>A0AAD6Y6H0_9AGAR</name>
<dbReference type="Proteomes" id="UP001219525">
    <property type="component" value="Unassembled WGS sequence"/>
</dbReference>
<gene>
    <name evidence="2" type="ORF">GGX14DRAFT_588470</name>
</gene>